<feature type="domain" description="Glutamate/phenylalanine/leucine/valine/L-tryptophan dehydrogenase C-terminal" evidence="7">
    <location>
        <begin position="141"/>
        <end position="343"/>
    </location>
</feature>
<keyword evidence="2 6" id="KW-0560">Oxidoreductase</keyword>
<evidence type="ECO:0000313" key="9">
    <source>
        <dbReference type="Proteomes" id="UP001055804"/>
    </source>
</evidence>
<dbReference type="PIRSF" id="PIRSF000188">
    <property type="entry name" value="Phe_leu_dh"/>
    <property type="match status" value="1"/>
</dbReference>
<proteinExistence type="inferred from homology"/>
<sequence>MTLFTAPDFDGHERVIFVTDAATGLRAIVAIHNTSLGPALGGCRMWSYAHEADAIADALRLSRAMTYKAALAGLALGGGKSVILGDPARHKSPELFRAFGRAVDALGGRYIVAEDVGTTVEDMDAVRTQTSHVGGISAGVGDPSPKTAAGVLIAMKAAWRHMTGSDCMDGVRVAIQGLGHVGASLARMLSVEGARLVVSDIDTDRAQSVAVETGATRASPDAIHRADADIFAPCAMGAGLDDATIPELRVRLVCGAANNQLAKARHGEALRARGVVYVPDYLANAGGLIEVARTALGYDAAEADARRARIADTVGEILARAEREGRATSDIADRIAEERFARA</sequence>
<reference evidence="8" key="1">
    <citation type="submission" date="2022-06" db="EMBL/GenBank/DDBJ databases">
        <title>Isolation and Genomics of Futiania mangrovii gen. nov., sp. nov., a Rare and Metabolically-versatile member in the Class Alphaproteobacteria.</title>
        <authorList>
            <person name="Liu L."/>
            <person name="Huang W.-C."/>
            <person name="Pan J."/>
            <person name="Li J."/>
            <person name="Huang Y."/>
            <person name="Du H."/>
            <person name="Liu Y."/>
            <person name="Li M."/>
        </authorList>
    </citation>
    <scope>NUCLEOTIDE SEQUENCE</scope>
    <source>
        <strain evidence="8">FT118</strain>
    </source>
</reference>
<dbReference type="GO" id="GO:0000166">
    <property type="term" value="F:nucleotide binding"/>
    <property type="evidence" value="ECO:0007669"/>
    <property type="project" value="UniProtKB-KW"/>
</dbReference>
<dbReference type="InterPro" id="IPR006097">
    <property type="entry name" value="Glu/Leu/Phe/Val/Trp_DH_dimer"/>
</dbReference>
<dbReference type="Pfam" id="PF00208">
    <property type="entry name" value="ELFV_dehydrog"/>
    <property type="match status" value="1"/>
</dbReference>
<name>A0A9J6PCH4_9PROT</name>
<comment type="similarity">
    <text evidence="1 6">Belongs to the Glu/Leu/Phe/Val dehydrogenases family.</text>
</comment>
<evidence type="ECO:0000259" key="7">
    <source>
        <dbReference type="SMART" id="SM00839"/>
    </source>
</evidence>
<evidence type="ECO:0000256" key="6">
    <source>
        <dbReference type="RuleBase" id="RU004417"/>
    </source>
</evidence>
<evidence type="ECO:0000256" key="2">
    <source>
        <dbReference type="ARBA" id="ARBA00023002"/>
    </source>
</evidence>
<dbReference type="PRINTS" id="PR00082">
    <property type="entry name" value="GLFDHDRGNASE"/>
</dbReference>
<dbReference type="SUPFAM" id="SSF53223">
    <property type="entry name" value="Aminoacid dehydrogenase-like, N-terminal domain"/>
    <property type="match status" value="1"/>
</dbReference>
<gene>
    <name evidence="8" type="ORF">NJQ99_06045</name>
</gene>
<protein>
    <submittedName>
        <fullName evidence="8">Amino acid dehydrogenase</fullName>
    </submittedName>
</protein>
<evidence type="ECO:0000256" key="5">
    <source>
        <dbReference type="PIRSR" id="PIRSR000188-2"/>
    </source>
</evidence>
<keyword evidence="3 5" id="KW-0520">NAD</keyword>
<dbReference type="PANTHER" id="PTHR42722">
    <property type="entry name" value="LEUCINE DEHYDROGENASE"/>
    <property type="match status" value="1"/>
</dbReference>
<dbReference type="Proteomes" id="UP001055804">
    <property type="component" value="Unassembled WGS sequence"/>
</dbReference>
<dbReference type="SMART" id="SM00839">
    <property type="entry name" value="ELFV_dehydrog"/>
    <property type="match status" value="1"/>
</dbReference>
<dbReference type="PROSITE" id="PS00074">
    <property type="entry name" value="GLFV_DEHYDROGENASE"/>
    <property type="match status" value="1"/>
</dbReference>
<dbReference type="Pfam" id="PF02812">
    <property type="entry name" value="ELFV_dehydrog_N"/>
    <property type="match status" value="1"/>
</dbReference>
<feature type="active site" description="Proton donor/acceptor" evidence="4">
    <location>
        <position position="80"/>
    </location>
</feature>
<dbReference type="SUPFAM" id="SSF51735">
    <property type="entry name" value="NAD(P)-binding Rossmann-fold domains"/>
    <property type="match status" value="1"/>
</dbReference>
<accession>A0A9J6PCH4</accession>
<dbReference type="CDD" id="cd01075">
    <property type="entry name" value="NAD_bind_Leu_Phe_Val_DH"/>
    <property type="match status" value="1"/>
</dbReference>
<dbReference type="InterPro" id="IPR046346">
    <property type="entry name" value="Aminoacid_DH-like_N_sf"/>
</dbReference>
<dbReference type="FunFam" id="3.40.50.10860:FF:000010">
    <property type="entry name" value="Leucine dehydrogenase"/>
    <property type="match status" value="1"/>
</dbReference>
<dbReference type="InterPro" id="IPR016211">
    <property type="entry name" value="Glu/Phe/Leu/Val/Trp_DH_bac/arc"/>
</dbReference>
<dbReference type="EMBL" id="JAMZFT010000001">
    <property type="protein sequence ID" value="MCP1335966.1"/>
    <property type="molecule type" value="Genomic_DNA"/>
</dbReference>
<comment type="caution">
    <text evidence="8">The sequence shown here is derived from an EMBL/GenBank/DDBJ whole genome shotgun (WGS) entry which is preliminary data.</text>
</comment>
<organism evidence="8 9">
    <name type="scientific">Futiania mangrovi</name>
    <dbReference type="NCBI Taxonomy" id="2959716"/>
    <lineage>
        <taxon>Bacteria</taxon>
        <taxon>Pseudomonadati</taxon>
        <taxon>Pseudomonadota</taxon>
        <taxon>Alphaproteobacteria</taxon>
        <taxon>Futianiales</taxon>
        <taxon>Futianiaceae</taxon>
        <taxon>Futiania</taxon>
    </lineage>
</organism>
<dbReference type="InterPro" id="IPR033524">
    <property type="entry name" value="Glu/Leu/Phe/Val_DH_AS"/>
</dbReference>
<evidence type="ECO:0000256" key="4">
    <source>
        <dbReference type="PIRSR" id="PIRSR000188-1"/>
    </source>
</evidence>
<dbReference type="GO" id="GO:0016639">
    <property type="term" value="F:oxidoreductase activity, acting on the CH-NH2 group of donors, NAD or NADP as acceptor"/>
    <property type="evidence" value="ECO:0007669"/>
    <property type="project" value="InterPro"/>
</dbReference>
<dbReference type="Gene3D" id="3.40.50.10860">
    <property type="entry name" value="Leucine Dehydrogenase, chain A, domain 1"/>
    <property type="match status" value="1"/>
</dbReference>
<dbReference type="RefSeq" id="WP_269331888.1">
    <property type="nucleotide sequence ID" value="NZ_JAMZFT010000001.1"/>
</dbReference>
<dbReference type="GO" id="GO:0006520">
    <property type="term" value="P:amino acid metabolic process"/>
    <property type="evidence" value="ECO:0007669"/>
    <property type="project" value="InterPro"/>
</dbReference>
<dbReference type="InterPro" id="IPR006096">
    <property type="entry name" value="Glu/Leu/Phe/Val/Trp_DH_C"/>
</dbReference>
<dbReference type="AlphaFoldDB" id="A0A9J6PCH4"/>
<evidence type="ECO:0000256" key="1">
    <source>
        <dbReference type="ARBA" id="ARBA00006382"/>
    </source>
</evidence>
<keyword evidence="5" id="KW-0547">Nucleotide-binding</keyword>
<dbReference type="InterPro" id="IPR036291">
    <property type="entry name" value="NAD(P)-bd_dom_sf"/>
</dbReference>
<feature type="binding site" evidence="5">
    <location>
        <begin position="177"/>
        <end position="182"/>
    </location>
    <ligand>
        <name>NAD(+)</name>
        <dbReference type="ChEBI" id="CHEBI:57540"/>
    </ligand>
</feature>
<keyword evidence="9" id="KW-1185">Reference proteome</keyword>
<dbReference type="PANTHER" id="PTHR42722:SF1">
    <property type="entry name" value="VALINE DEHYDROGENASE"/>
    <property type="match status" value="1"/>
</dbReference>
<evidence type="ECO:0000256" key="3">
    <source>
        <dbReference type="ARBA" id="ARBA00023027"/>
    </source>
</evidence>
<dbReference type="Gene3D" id="3.40.50.720">
    <property type="entry name" value="NAD(P)-binding Rossmann-like Domain"/>
    <property type="match status" value="1"/>
</dbReference>
<dbReference type="InterPro" id="IPR006095">
    <property type="entry name" value="Glu/Leu/Phe/Val/Trp_DH"/>
</dbReference>
<evidence type="ECO:0000313" key="8">
    <source>
        <dbReference type="EMBL" id="MCP1335966.1"/>
    </source>
</evidence>